<dbReference type="GO" id="GO:0005886">
    <property type="term" value="C:plasma membrane"/>
    <property type="evidence" value="ECO:0007669"/>
    <property type="project" value="InterPro"/>
</dbReference>
<evidence type="ECO:0000256" key="3">
    <source>
        <dbReference type="ARBA" id="ARBA00022630"/>
    </source>
</evidence>
<protein>
    <submittedName>
        <fullName evidence="8">4Fe-4S binding protein</fullName>
    </submittedName>
</protein>
<feature type="transmembrane region" description="Helical" evidence="6">
    <location>
        <begin position="191"/>
        <end position="209"/>
    </location>
</feature>
<proteinExistence type="predicted"/>
<keyword evidence="4" id="KW-0288">FMN</keyword>
<dbReference type="InterPro" id="IPR010209">
    <property type="entry name" value="Ion_transpt_RnfG/RsxG"/>
</dbReference>
<keyword evidence="2" id="KW-0597">Phosphoprotein</keyword>
<evidence type="ECO:0000256" key="2">
    <source>
        <dbReference type="ARBA" id="ARBA00022553"/>
    </source>
</evidence>
<dbReference type="GO" id="GO:0010181">
    <property type="term" value="F:FMN binding"/>
    <property type="evidence" value="ECO:0007669"/>
    <property type="project" value="InterPro"/>
</dbReference>
<dbReference type="PANTHER" id="PTHR36118:SF1">
    <property type="entry name" value="ION-TRANSLOCATING OXIDOREDUCTASE COMPLEX SUBUNIT G"/>
    <property type="match status" value="1"/>
</dbReference>
<keyword evidence="6" id="KW-1133">Transmembrane helix</keyword>
<keyword evidence="1" id="KW-0813">Transport</keyword>
<feature type="transmembrane region" description="Helical" evidence="6">
    <location>
        <begin position="221"/>
        <end position="246"/>
    </location>
</feature>
<comment type="caution">
    <text evidence="8">The sequence shown here is derived from an EMBL/GenBank/DDBJ whole genome shotgun (WGS) entry which is preliminary data.</text>
</comment>
<keyword evidence="6" id="KW-0472">Membrane</keyword>
<keyword evidence="3" id="KW-0285">Flavoprotein</keyword>
<evidence type="ECO:0000256" key="1">
    <source>
        <dbReference type="ARBA" id="ARBA00022448"/>
    </source>
</evidence>
<dbReference type="GO" id="GO:0022900">
    <property type="term" value="P:electron transport chain"/>
    <property type="evidence" value="ECO:0007669"/>
    <property type="project" value="InterPro"/>
</dbReference>
<evidence type="ECO:0000259" key="7">
    <source>
        <dbReference type="SMART" id="SM00900"/>
    </source>
</evidence>
<feature type="transmembrane region" description="Helical" evidence="6">
    <location>
        <begin position="12"/>
        <end position="32"/>
    </location>
</feature>
<sequence length="398" mass="44281">MGRGVALRGLKIFLISSWVVIASFGLLARPYIIPHAEVGLPQLLLAFPSAHSFSDELKNPARRDAYAKDSSVLGSVVRSTDLAPNIKGYNGNISLLVGVSHDGTMTGVVVLEHSETPSYVRSLAKWVNTFSGRHVTDSLEMGRDVDGMTGATVSSKAIIDMARISSRAVAKRVYNIDVPEEPSPRLSRREMAKAALAVLLFSIAILGTVKRKDSYRWVTLGLALVLVGFVYNFQLSILNLSAILSLKPSVSLSFWLLFGLSVVTAPILGRVYCNWICPFGAVQEITHRILPRKGKAPPAHRNAEILKLVILWETTLAAILTSNLMYADYEPFMTLFARRGPILLWFFLGVVLFFSLFRYRFWCRYFCALGGFYYLLSRFKLAKKYHRGGFDDSEGDIE</sequence>
<name>A0A523UNA8_UNCT6</name>
<dbReference type="InterPro" id="IPR007329">
    <property type="entry name" value="FMN-bd"/>
</dbReference>
<dbReference type="PANTHER" id="PTHR36118">
    <property type="entry name" value="ION-TRANSLOCATING OXIDOREDUCTASE COMPLEX SUBUNIT G"/>
    <property type="match status" value="1"/>
</dbReference>
<dbReference type="InterPro" id="IPR017896">
    <property type="entry name" value="4Fe4S_Fe-S-bd"/>
</dbReference>
<dbReference type="GO" id="GO:0009055">
    <property type="term" value="F:electron transfer activity"/>
    <property type="evidence" value="ECO:0007669"/>
    <property type="project" value="InterPro"/>
</dbReference>
<dbReference type="EMBL" id="SOJN01000142">
    <property type="protein sequence ID" value="TET44014.1"/>
    <property type="molecule type" value="Genomic_DNA"/>
</dbReference>
<feature type="domain" description="FMN-binding" evidence="7">
    <location>
        <begin position="88"/>
        <end position="169"/>
    </location>
</feature>
<feature type="transmembrane region" description="Helical" evidence="6">
    <location>
        <begin position="342"/>
        <end position="359"/>
    </location>
</feature>
<evidence type="ECO:0000256" key="5">
    <source>
        <dbReference type="ARBA" id="ARBA00022982"/>
    </source>
</evidence>
<feature type="transmembrane region" description="Helical" evidence="6">
    <location>
        <begin position="305"/>
        <end position="327"/>
    </location>
</feature>
<gene>
    <name evidence="8" type="ORF">E3J62_11780</name>
</gene>
<dbReference type="Pfam" id="PF04205">
    <property type="entry name" value="FMN_bind"/>
    <property type="match status" value="1"/>
</dbReference>
<evidence type="ECO:0000313" key="9">
    <source>
        <dbReference type="Proteomes" id="UP000315525"/>
    </source>
</evidence>
<dbReference type="SMART" id="SM00900">
    <property type="entry name" value="FMN_bind"/>
    <property type="match status" value="1"/>
</dbReference>
<dbReference type="Proteomes" id="UP000315525">
    <property type="component" value="Unassembled WGS sequence"/>
</dbReference>
<evidence type="ECO:0000313" key="8">
    <source>
        <dbReference type="EMBL" id="TET44014.1"/>
    </source>
</evidence>
<accession>A0A523UNA8</accession>
<evidence type="ECO:0000256" key="4">
    <source>
        <dbReference type="ARBA" id="ARBA00022643"/>
    </source>
</evidence>
<evidence type="ECO:0000256" key="6">
    <source>
        <dbReference type="SAM" id="Phobius"/>
    </source>
</evidence>
<reference evidence="8 9" key="1">
    <citation type="submission" date="2019-03" db="EMBL/GenBank/DDBJ databases">
        <title>Metabolic potential of uncultured bacteria and archaea associated with petroleum seepage in deep-sea sediments.</title>
        <authorList>
            <person name="Dong X."/>
            <person name="Hubert C."/>
        </authorList>
    </citation>
    <scope>NUCLEOTIDE SEQUENCE [LARGE SCALE GENOMIC DNA]</scope>
    <source>
        <strain evidence="8">E44_bin18</strain>
    </source>
</reference>
<dbReference type="Pfam" id="PF12801">
    <property type="entry name" value="Fer4_5"/>
    <property type="match status" value="2"/>
</dbReference>
<keyword evidence="6" id="KW-0812">Transmembrane</keyword>
<organism evidence="8 9">
    <name type="scientific">candidate division TA06 bacterium</name>
    <dbReference type="NCBI Taxonomy" id="2250710"/>
    <lineage>
        <taxon>Bacteria</taxon>
        <taxon>Bacteria division TA06</taxon>
    </lineage>
</organism>
<keyword evidence="5" id="KW-0249">Electron transport</keyword>
<feature type="transmembrane region" description="Helical" evidence="6">
    <location>
        <begin position="252"/>
        <end position="273"/>
    </location>
</feature>
<dbReference type="AlphaFoldDB" id="A0A523UNA8"/>